<dbReference type="EMBL" id="MN740705">
    <property type="protein sequence ID" value="QHU09127.1"/>
    <property type="molecule type" value="Genomic_DNA"/>
</dbReference>
<sequence length="159" mass="18860">MNEDDRLHLGKMIHANNVEDVTDNIRERKHSSKIQSDMDTMIQLKLKHASMEESQLYSLLESKCSFLFTYYTDIFNRLKKDELSLDIMSKFIHILHQIEHNEIDQHEGAFLVGQYLKEIYIDSALQRGKKLDMQNLNVDETQAVPLNITWQQYRHHTIQ</sequence>
<proteinExistence type="predicted"/>
<organism evidence="1">
    <name type="scientific">viral metagenome</name>
    <dbReference type="NCBI Taxonomy" id="1070528"/>
    <lineage>
        <taxon>unclassified sequences</taxon>
        <taxon>metagenomes</taxon>
        <taxon>organismal metagenomes</taxon>
    </lineage>
</organism>
<name>A0A6C0JXM9_9ZZZZ</name>
<dbReference type="AlphaFoldDB" id="A0A6C0JXM9"/>
<protein>
    <submittedName>
        <fullName evidence="1">Uncharacterized protein</fullName>
    </submittedName>
</protein>
<accession>A0A6C0JXM9</accession>
<evidence type="ECO:0000313" key="1">
    <source>
        <dbReference type="EMBL" id="QHU09127.1"/>
    </source>
</evidence>
<reference evidence="1" key="1">
    <citation type="journal article" date="2020" name="Nature">
        <title>Giant virus diversity and host interactions through global metagenomics.</title>
        <authorList>
            <person name="Schulz F."/>
            <person name="Roux S."/>
            <person name="Paez-Espino D."/>
            <person name="Jungbluth S."/>
            <person name="Walsh D.A."/>
            <person name="Denef V.J."/>
            <person name="McMahon K.D."/>
            <person name="Konstantinidis K.T."/>
            <person name="Eloe-Fadrosh E.A."/>
            <person name="Kyrpides N.C."/>
            <person name="Woyke T."/>
        </authorList>
    </citation>
    <scope>NUCLEOTIDE SEQUENCE</scope>
    <source>
        <strain evidence="1">GVMAG-S-1074260-58</strain>
    </source>
</reference>